<reference evidence="1 2" key="1">
    <citation type="journal article" date="2018" name="Mol. Biol. Evol.">
        <title>Broad Genomic Sampling Reveals a Smut Pathogenic Ancestry of the Fungal Clade Ustilaginomycotina.</title>
        <authorList>
            <person name="Kijpornyongpan T."/>
            <person name="Mondo S.J."/>
            <person name="Barry K."/>
            <person name="Sandor L."/>
            <person name="Lee J."/>
            <person name="Lipzen A."/>
            <person name="Pangilinan J."/>
            <person name="LaButti K."/>
            <person name="Hainaut M."/>
            <person name="Henrissat B."/>
            <person name="Grigoriev I.V."/>
            <person name="Spatafora J.W."/>
            <person name="Aime M.C."/>
        </authorList>
    </citation>
    <scope>NUCLEOTIDE SEQUENCE [LARGE SCALE GENOMIC DNA]</scope>
    <source>
        <strain evidence="1 2">MCA 3645</strain>
    </source>
</reference>
<dbReference type="Proteomes" id="UP000246740">
    <property type="component" value="Unassembled WGS sequence"/>
</dbReference>
<dbReference type="EMBL" id="KZ819190">
    <property type="protein sequence ID" value="PWZ01664.1"/>
    <property type="molecule type" value="Genomic_DNA"/>
</dbReference>
<dbReference type="InParanoid" id="A0A317XTK3"/>
<sequence length="109" mass="11968">MRTPSGPRHRPLVACLAYVFAHDCHPRLPPCSFALSLSLSSYAPKRISLNILSLSCAPSDRLLSHDGLLWSALFGFLHPAAATAVRILHLSHHPLRLPQTLSTIILTRT</sequence>
<evidence type="ECO:0000313" key="2">
    <source>
        <dbReference type="Proteomes" id="UP000246740"/>
    </source>
</evidence>
<protein>
    <submittedName>
        <fullName evidence="1">Uncharacterized protein</fullName>
    </submittedName>
</protein>
<keyword evidence="2" id="KW-1185">Reference proteome</keyword>
<evidence type="ECO:0000313" key="1">
    <source>
        <dbReference type="EMBL" id="PWZ01664.1"/>
    </source>
</evidence>
<organism evidence="1 2">
    <name type="scientific">Testicularia cyperi</name>
    <dbReference type="NCBI Taxonomy" id="1882483"/>
    <lineage>
        <taxon>Eukaryota</taxon>
        <taxon>Fungi</taxon>
        <taxon>Dikarya</taxon>
        <taxon>Basidiomycota</taxon>
        <taxon>Ustilaginomycotina</taxon>
        <taxon>Ustilaginomycetes</taxon>
        <taxon>Ustilaginales</taxon>
        <taxon>Anthracoideaceae</taxon>
        <taxon>Testicularia</taxon>
    </lineage>
</organism>
<accession>A0A317XTK3</accession>
<dbReference type="AlphaFoldDB" id="A0A317XTK3"/>
<gene>
    <name evidence="1" type="ORF">BCV70DRAFT_199107</name>
</gene>
<proteinExistence type="predicted"/>
<name>A0A317XTK3_9BASI</name>